<evidence type="ECO:0000256" key="5">
    <source>
        <dbReference type="ARBA" id="ARBA00023125"/>
    </source>
</evidence>
<accession>D6Y1L1</accession>
<keyword evidence="4" id="KW-0159">Chromosome partition</keyword>
<dbReference type="PANTHER" id="PTHR33375">
    <property type="entry name" value="CHROMOSOME-PARTITIONING PROTEIN PARB-RELATED"/>
    <property type="match status" value="1"/>
</dbReference>
<dbReference type="GO" id="GO:0045881">
    <property type="term" value="P:positive regulation of sporulation resulting in formation of a cellular spore"/>
    <property type="evidence" value="ECO:0007669"/>
    <property type="project" value="TreeGrafter"/>
</dbReference>
<reference evidence="8" key="1">
    <citation type="submission" date="2009-10" db="EMBL/GenBank/DDBJ databases">
        <title>Complete sequence of Bacillus selenitireducens MLS10.</title>
        <authorList>
            <consortium name="US DOE Joint Genome Institute"/>
            <person name="Lucas S."/>
            <person name="Copeland A."/>
            <person name="Lapidus A."/>
            <person name="Glavina del Rio T."/>
            <person name="Dalin E."/>
            <person name="Tice H."/>
            <person name="Bruce D."/>
            <person name="Goodwin L."/>
            <person name="Pitluck S."/>
            <person name="Sims D."/>
            <person name="Brettin T."/>
            <person name="Detter J.C."/>
            <person name="Han C."/>
            <person name="Larimer F."/>
            <person name="Land M."/>
            <person name="Hauser L."/>
            <person name="Kyrpides N."/>
            <person name="Ovchinnikova G."/>
            <person name="Stolz J."/>
        </authorList>
    </citation>
    <scope>NUCLEOTIDE SEQUENCE [LARGE SCALE GENOMIC DNA]</scope>
    <source>
        <strain evidence="8">MLS10</strain>
    </source>
</reference>
<dbReference type="RefSeq" id="WP_013174202.1">
    <property type="nucleotide sequence ID" value="NC_014219.1"/>
</dbReference>
<evidence type="ECO:0000256" key="3">
    <source>
        <dbReference type="ARBA" id="ARBA00022490"/>
    </source>
</evidence>
<dbReference type="eggNOG" id="COG1475">
    <property type="taxonomic scope" value="Bacteria"/>
</dbReference>
<dbReference type="CDD" id="cd16393">
    <property type="entry name" value="SPO0J_N"/>
    <property type="match status" value="1"/>
</dbReference>
<dbReference type="NCBIfam" id="TIGR00180">
    <property type="entry name" value="parB_part"/>
    <property type="match status" value="1"/>
</dbReference>
<evidence type="ECO:0000259" key="7">
    <source>
        <dbReference type="SMART" id="SM00470"/>
    </source>
</evidence>
<dbReference type="KEGG" id="bse:Bsel_3316"/>
<feature type="region of interest" description="Disordered" evidence="6">
    <location>
        <begin position="1"/>
        <end position="41"/>
    </location>
</feature>
<dbReference type="FunFam" id="1.10.10.2830:FF:000001">
    <property type="entry name" value="Chromosome partitioning protein ParB"/>
    <property type="match status" value="1"/>
</dbReference>
<feature type="domain" description="ParB-like N-terminal" evidence="7">
    <location>
        <begin position="28"/>
        <end position="117"/>
    </location>
</feature>
<dbReference type="InterPro" id="IPR050336">
    <property type="entry name" value="Chromosome_partition/occlusion"/>
</dbReference>
<dbReference type="InterPro" id="IPR004437">
    <property type="entry name" value="ParB/RepB/Spo0J"/>
</dbReference>
<dbReference type="PANTHER" id="PTHR33375:SF1">
    <property type="entry name" value="CHROMOSOME-PARTITIONING PROTEIN PARB-RELATED"/>
    <property type="match status" value="1"/>
</dbReference>
<keyword evidence="3" id="KW-0963">Cytoplasm</keyword>
<dbReference type="STRING" id="439292.Bsel_3316"/>
<dbReference type="Pfam" id="PF02195">
    <property type="entry name" value="ParB_N"/>
    <property type="match status" value="1"/>
</dbReference>
<dbReference type="Pfam" id="PF17762">
    <property type="entry name" value="HTH_ParB"/>
    <property type="match status" value="1"/>
</dbReference>
<dbReference type="OrthoDB" id="9802051at2"/>
<dbReference type="SMART" id="SM00470">
    <property type="entry name" value="ParB"/>
    <property type="match status" value="1"/>
</dbReference>
<protein>
    <submittedName>
        <fullName evidence="8">ParB-like partition protein</fullName>
    </submittedName>
</protein>
<dbReference type="AlphaFoldDB" id="D6Y1L1"/>
<name>D6Y1L1_BACIE</name>
<dbReference type="Gene3D" id="1.10.10.2830">
    <property type="match status" value="1"/>
</dbReference>
<dbReference type="GO" id="GO:0003677">
    <property type="term" value="F:DNA binding"/>
    <property type="evidence" value="ECO:0007669"/>
    <property type="project" value="UniProtKB-KW"/>
</dbReference>
<evidence type="ECO:0000313" key="9">
    <source>
        <dbReference type="Proteomes" id="UP000000271"/>
    </source>
</evidence>
<keyword evidence="9" id="KW-1185">Reference proteome</keyword>
<evidence type="ECO:0000256" key="4">
    <source>
        <dbReference type="ARBA" id="ARBA00022829"/>
    </source>
</evidence>
<dbReference type="FunFam" id="3.90.1530.30:FF:000001">
    <property type="entry name" value="Chromosome partitioning protein ParB"/>
    <property type="match status" value="1"/>
</dbReference>
<dbReference type="InterPro" id="IPR036086">
    <property type="entry name" value="ParB/Sulfiredoxin_sf"/>
</dbReference>
<dbReference type="Gene3D" id="3.90.1530.30">
    <property type="match status" value="1"/>
</dbReference>
<dbReference type="GO" id="GO:0009295">
    <property type="term" value="C:nucleoid"/>
    <property type="evidence" value="ECO:0007669"/>
    <property type="project" value="UniProtKB-SubCell"/>
</dbReference>
<evidence type="ECO:0000256" key="2">
    <source>
        <dbReference type="ARBA" id="ARBA00006295"/>
    </source>
</evidence>
<dbReference type="InterPro" id="IPR041468">
    <property type="entry name" value="HTH_ParB/Spo0J"/>
</dbReference>
<dbReference type="GO" id="GO:0007059">
    <property type="term" value="P:chromosome segregation"/>
    <property type="evidence" value="ECO:0007669"/>
    <property type="project" value="UniProtKB-KW"/>
</dbReference>
<comment type="subcellular location">
    <subcellularLocation>
        <location evidence="1">Cytoplasm</location>
        <location evidence="1">Nucleoid</location>
    </subcellularLocation>
</comment>
<dbReference type="HOGENOM" id="CLU_023853_0_0_9"/>
<gene>
    <name evidence="8" type="ordered locus">Bsel_3316</name>
</gene>
<dbReference type="EMBL" id="CP001791">
    <property type="protein sequence ID" value="ADI00798.1"/>
    <property type="molecule type" value="Genomic_DNA"/>
</dbReference>
<proteinExistence type="inferred from homology"/>
<sequence>MGKGLGKGIGAFFPDSERYEESDSQGAQNIKIKDLRPNPYQPRKHFDDEAIDELRQSIEQHGILQPLVVRKSIKGYEIVVGERRYRAAKAAKLDSVPAIVRELTDDEMMELALIENLQREDLNPLEEAKAYKKLMEHLSLTQDQLSVKLGKSRPHIANYLRLLQAPQIVQQYLQEEKISTGHARALLGLKEDKKLSPLLQKTIKEQWSVRHLESVIHDMNENVSRETSKGKPALDVYLKDREAFLKSYFGTNVTIKPGKKKSKIEIDFFDDDDLQRILRLMSAEEAEEEI</sequence>
<evidence type="ECO:0000313" key="8">
    <source>
        <dbReference type="EMBL" id="ADI00798.1"/>
    </source>
</evidence>
<dbReference type="GO" id="GO:0005694">
    <property type="term" value="C:chromosome"/>
    <property type="evidence" value="ECO:0007669"/>
    <property type="project" value="TreeGrafter"/>
</dbReference>
<dbReference type="SUPFAM" id="SSF109709">
    <property type="entry name" value="KorB DNA-binding domain-like"/>
    <property type="match status" value="1"/>
</dbReference>
<organism evidence="8 9">
    <name type="scientific">Bacillus selenitireducens (strain ATCC 700615 / DSM 15326 / MLS10)</name>
    <dbReference type="NCBI Taxonomy" id="439292"/>
    <lineage>
        <taxon>Bacteria</taxon>
        <taxon>Bacillati</taxon>
        <taxon>Bacillota</taxon>
        <taxon>Bacilli</taxon>
        <taxon>Bacillales</taxon>
        <taxon>Bacillaceae</taxon>
        <taxon>Salisediminibacterium</taxon>
    </lineage>
</organism>
<dbReference type="SUPFAM" id="SSF110849">
    <property type="entry name" value="ParB/Sulfiredoxin"/>
    <property type="match status" value="1"/>
</dbReference>
<keyword evidence="5" id="KW-0238">DNA-binding</keyword>
<dbReference type="InterPro" id="IPR003115">
    <property type="entry name" value="ParB_N"/>
</dbReference>
<dbReference type="Proteomes" id="UP000000271">
    <property type="component" value="Chromosome"/>
</dbReference>
<evidence type="ECO:0000256" key="1">
    <source>
        <dbReference type="ARBA" id="ARBA00004453"/>
    </source>
</evidence>
<comment type="similarity">
    <text evidence="2">Belongs to the ParB family.</text>
</comment>
<evidence type="ECO:0000256" key="6">
    <source>
        <dbReference type="SAM" id="MobiDB-lite"/>
    </source>
</evidence>